<protein>
    <recommendedName>
        <fullName evidence="9">Thiamine-phosphate synthase</fullName>
        <shortName evidence="9">TP synthase</shortName>
        <shortName evidence="9">TPS</shortName>
        <ecNumber evidence="9">2.5.1.3</ecNumber>
    </recommendedName>
    <alternativeName>
        <fullName evidence="9">Thiamine-phosphate pyrophosphorylase</fullName>
        <shortName evidence="9">TMP pyrophosphorylase</shortName>
        <shortName evidence="9">TMP-PPase</shortName>
    </alternativeName>
</protein>
<keyword evidence="4 9" id="KW-0460">Magnesium</keyword>
<dbReference type="NCBIfam" id="TIGR00693">
    <property type="entry name" value="thiE"/>
    <property type="match status" value="1"/>
</dbReference>
<keyword evidence="14" id="KW-1185">Reference proteome</keyword>
<accession>A0A4Z0H7S7</accession>
<feature type="binding site" evidence="9">
    <location>
        <position position="73"/>
    </location>
    <ligand>
        <name>Mg(2+)</name>
        <dbReference type="ChEBI" id="CHEBI:18420"/>
    </ligand>
</feature>
<evidence type="ECO:0000256" key="4">
    <source>
        <dbReference type="ARBA" id="ARBA00022842"/>
    </source>
</evidence>
<feature type="binding site" evidence="9">
    <location>
        <begin position="136"/>
        <end position="138"/>
    </location>
    <ligand>
        <name>2-[(2R,5Z)-2-carboxy-4-methylthiazol-5(2H)-ylidene]ethyl phosphate</name>
        <dbReference type="ChEBI" id="CHEBI:62899"/>
    </ligand>
</feature>
<evidence type="ECO:0000256" key="3">
    <source>
        <dbReference type="ARBA" id="ARBA00022723"/>
    </source>
</evidence>
<dbReference type="PANTHER" id="PTHR20857">
    <property type="entry name" value="THIAMINE-PHOSPHATE PYROPHOSPHORYLASE"/>
    <property type="match status" value="1"/>
</dbReference>
<gene>
    <name evidence="9" type="primary">thiE</name>
    <name evidence="13" type="ORF">E4663_08735</name>
</gene>
<dbReference type="GO" id="GO:0009229">
    <property type="term" value="P:thiamine diphosphate biosynthetic process"/>
    <property type="evidence" value="ECO:0007669"/>
    <property type="project" value="UniProtKB-UniRule"/>
</dbReference>
<dbReference type="FunFam" id="3.20.20.70:FF:000096">
    <property type="entry name" value="Thiamine-phosphate synthase"/>
    <property type="match status" value="1"/>
</dbReference>
<dbReference type="Proteomes" id="UP000297982">
    <property type="component" value="Unassembled WGS sequence"/>
</dbReference>
<dbReference type="InterPro" id="IPR013785">
    <property type="entry name" value="Aldolase_TIM"/>
</dbReference>
<dbReference type="HAMAP" id="MF_00097">
    <property type="entry name" value="TMP_synthase"/>
    <property type="match status" value="1"/>
</dbReference>
<feature type="binding site" evidence="9">
    <location>
        <begin position="37"/>
        <end position="41"/>
    </location>
    <ligand>
        <name>4-amino-2-methyl-5-(diphosphooxymethyl)pyrimidine</name>
        <dbReference type="ChEBI" id="CHEBI:57841"/>
    </ligand>
</feature>
<keyword evidence="2 9" id="KW-0808">Transferase</keyword>
<feature type="binding site" evidence="9">
    <location>
        <position position="110"/>
    </location>
    <ligand>
        <name>4-amino-2-methyl-5-(diphosphooxymethyl)pyrimidine</name>
        <dbReference type="ChEBI" id="CHEBI:57841"/>
    </ligand>
</feature>
<comment type="pathway">
    <text evidence="1 9 11">Cofactor biosynthesis; thiamine diphosphate biosynthesis; thiamine phosphate from 4-amino-2-methyl-5-diphosphomethylpyrimidine and 4-methyl-5-(2-phosphoethyl)-thiazole: step 1/1.</text>
</comment>
<evidence type="ECO:0000256" key="7">
    <source>
        <dbReference type="ARBA" id="ARBA00047851"/>
    </source>
</evidence>
<dbReference type="GO" id="GO:0004789">
    <property type="term" value="F:thiamine-phosphate diphosphorylase activity"/>
    <property type="evidence" value="ECO:0007669"/>
    <property type="project" value="UniProtKB-UniRule"/>
</dbReference>
<organism evidence="13 14">
    <name type="scientific">Halobacillus salinus</name>
    <dbReference type="NCBI Taxonomy" id="192814"/>
    <lineage>
        <taxon>Bacteria</taxon>
        <taxon>Bacillati</taxon>
        <taxon>Bacillota</taxon>
        <taxon>Bacilli</taxon>
        <taxon>Bacillales</taxon>
        <taxon>Bacillaceae</taxon>
        <taxon>Halobacillus</taxon>
    </lineage>
</organism>
<evidence type="ECO:0000256" key="11">
    <source>
        <dbReference type="RuleBase" id="RU004253"/>
    </source>
</evidence>
<dbReference type="InterPro" id="IPR022998">
    <property type="entry name" value="ThiamineP_synth_TenI"/>
</dbReference>
<dbReference type="Pfam" id="PF02581">
    <property type="entry name" value="TMP-TENI"/>
    <property type="match status" value="1"/>
</dbReference>
<name>A0A4Z0H7S7_9BACI</name>
<feature type="binding site" evidence="9">
    <location>
        <position position="168"/>
    </location>
    <ligand>
        <name>2-[(2R,5Z)-2-carboxy-4-methylthiazol-5(2H)-ylidene]ethyl phosphate</name>
        <dbReference type="ChEBI" id="CHEBI:62899"/>
    </ligand>
</feature>
<dbReference type="InterPro" id="IPR034291">
    <property type="entry name" value="TMP_synthase"/>
</dbReference>
<evidence type="ECO:0000256" key="10">
    <source>
        <dbReference type="RuleBase" id="RU003826"/>
    </source>
</evidence>
<reference evidence="13 14" key="1">
    <citation type="journal article" date="2003" name="Int. J. Syst. Evol. Microbiol.">
        <title>Halobacillus salinus sp. nov., isolated from a salt lake on the coast of the East Sea in Korea.</title>
        <authorList>
            <person name="Yoon J.H."/>
            <person name="Kang K.H."/>
            <person name="Park Y.H."/>
        </authorList>
    </citation>
    <scope>NUCLEOTIDE SEQUENCE [LARGE SCALE GENOMIC DNA]</scope>
    <source>
        <strain evidence="13 14">HSL-3</strain>
    </source>
</reference>
<dbReference type="PANTHER" id="PTHR20857:SF15">
    <property type="entry name" value="THIAMINE-PHOSPHATE SYNTHASE"/>
    <property type="match status" value="1"/>
</dbReference>
<evidence type="ECO:0000256" key="1">
    <source>
        <dbReference type="ARBA" id="ARBA00005165"/>
    </source>
</evidence>
<evidence type="ECO:0000256" key="8">
    <source>
        <dbReference type="ARBA" id="ARBA00047883"/>
    </source>
</evidence>
<comment type="similarity">
    <text evidence="9 10">Belongs to the thiamine-phosphate synthase family.</text>
</comment>
<comment type="catalytic activity">
    <reaction evidence="8 9 10">
        <text>2-[(2R,5Z)-2-carboxy-4-methylthiazol-5(2H)-ylidene]ethyl phosphate + 4-amino-2-methyl-5-(diphosphooxymethyl)pyrimidine + 2 H(+) = thiamine phosphate + CO2 + diphosphate</text>
        <dbReference type="Rhea" id="RHEA:47844"/>
        <dbReference type="ChEBI" id="CHEBI:15378"/>
        <dbReference type="ChEBI" id="CHEBI:16526"/>
        <dbReference type="ChEBI" id="CHEBI:33019"/>
        <dbReference type="ChEBI" id="CHEBI:37575"/>
        <dbReference type="ChEBI" id="CHEBI:57841"/>
        <dbReference type="ChEBI" id="CHEBI:62899"/>
        <dbReference type="EC" id="2.5.1.3"/>
    </reaction>
</comment>
<comment type="catalytic activity">
    <reaction evidence="7 9 10">
        <text>2-(2-carboxy-4-methylthiazol-5-yl)ethyl phosphate + 4-amino-2-methyl-5-(diphosphooxymethyl)pyrimidine + 2 H(+) = thiamine phosphate + CO2 + diphosphate</text>
        <dbReference type="Rhea" id="RHEA:47848"/>
        <dbReference type="ChEBI" id="CHEBI:15378"/>
        <dbReference type="ChEBI" id="CHEBI:16526"/>
        <dbReference type="ChEBI" id="CHEBI:33019"/>
        <dbReference type="ChEBI" id="CHEBI:37575"/>
        <dbReference type="ChEBI" id="CHEBI:57841"/>
        <dbReference type="ChEBI" id="CHEBI:62890"/>
        <dbReference type="EC" id="2.5.1.3"/>
    </reaction>
</comment>
<dbReference type="SUPFAM" id="SSF51391">
    <property type="entry name" value="Thiamin phosphate synthase"/>
    <property type="match status" value="1"/>
</dbReference>
<dbReference type="AlphaFoldDB" id="A0A4Z0H7S7"/>
<comment type="caution">
    <text evidence="13">The sequence shown here is derived from an EMBL/GenBank/DDBJ whole genome shotgun (WGS) entry which is preliminary data.</text>
</comment>
<feature type="binding site" evidence="9">
    <location>
        <position position="72"/>
    </location>
    <ligand>
        <name>4-amino-2-methyl-5-(diphosphooxymethyl)pyrimidine</name>
        <dbReference type="ChEBI" id="CHEBI:57841"/>
    </ligand>
</feature>
<dbReference type="GO" id="GO:0005737">
    <property type="term" value="C:cytoplasm"/>
    <property type="evidence" value="ECO:0007669"/>
    <property type="project" value="TreeGrafter"/>
</dbReference>
<dbReference type="UniPathway" id="UPA00060">
    <property type="reaction ID" value="UER00141"/>
</dbReference>
<dbReference type="STRING" id="192814.GCA_900166575_02086"/>
<comment type="catalytic activity">
    <reaction evidence="6 9 10">
        <text>4-methyl-5-(2-phosphooxyethyl)-thiazole + 4-amino-2-methyl-5-(diphosphooxymethyl)pyrimidine + H(+) = thiamine phosphate + diphosphate</text>
        <dbReference type="Rhea" id="RHEA:22328"/>
        <dbReference type="ChEBI" id="CHEBI:15378"/>
        <dbReference type="ChEBI" id="CHEBI:33019"/>
        <dbReference type="ChEBI" id="CHEBI:37575"/>
        <dbReference type="ChEBI" id="CHEBI:57841"/>
        <dbReference type="ChEBI" id="CHEBI:58296"/>
        <dbReference type="EC" id="2.5.1.3"/>
    </reaction>
</comment>
<dbReference type="GO" id="GO:0009228">
    <property type="term" value="P:thiamine biosynthetic process"/>
    <property type="evidence" value="ECO:0007669"/>
    <property type="project" value="UniProtKB-KW"/>
</dbReference>
<sequence length="204" mass="22148">MKSGQLRKYLVMGSNQCSRDPHEVLREAIAGGITAFQYREKGNGARLGQERLMLGRSLREICKENDILFFVNDDLELAIQLGANGVHVGQADKEVTYIREHHPELLIGLSVSNETELANSEIDYVDYLGAGPIYPTATKEDAKESVGTDWIRRIKIVHPTIPVVGIGGIDPTNASNVIEAGADGVAVISAITKAVDIKAAVRQI</sequence>
<feature type="binding site" evidence="9">
    <location>
        <position position="139"/>
    </location>
    <ligand>
        <name>4-amino-2-methyl-5-(diphosphooxymethyl)pyrimidine</name>
        <dbReference type="ChEBI" id="CHEBI:57841"/>
    </ligand>
</feature>
<feature type="domain" description="Thiamine phosphate synthase/TenI" evidence="12">
    <location>
        <begin position="9"/>
        <end position="191"/>
    </location>
</feature>
<dbReference type="CDD" id="cd00564">
    <property type="entry name" value="TMP_TenI"/>
    <property type="match status" value="1"/>
</dbReference>
<dbReference type="Gene3D" id="3.20.20.70">
    <property type="entry name" value="Aldolase class I"/>
    <property type="match status" value="1"/>
</dbReference>
<evidence type="ECO:0000256" key="2">
    <source>
        <dbReference type="ARBA" id="ARBA00022679"/>
    </source>
</evidence>
<evidence type="ECO:0000313" key="13">
    <source>
        <dbReference type="EMBL" id="TGB05066.1"/>
    </source>
</evidence>
<evidence type="ECO:0000256" key="9">
    <source>
        <dbReference type="HAMAP-Rule" id="MF_00097"/>
    </source>
</evidence>
<proteinExistence type="inferred from homology"/>
<keyword evidence="3 9" id="KW-0479">Metal-binding</keyword>
<dbReference type="GO" id="GO:0000287">
    <property type="term" value="F:magnesium ion binding"/>
    <property type="evidence" value="ECO:0007669"/>
    <property type="project" value="UniProtKB-UniRule"/>
</dbReference>
<comment type="function">
    <text evidence="9">Condenses 4-methyl-5-(beta-hydroxyethyl)thiazole monophosphate (THZ-P) and 2-methyl-4-amino-5-hydroxymethyl pyrimidine pyrophosphate (HMP-PP) to form thiamine monophosphate (TMP).</text>
</comment>
<evidence type="ECO:0000313" key="14">
    <source>
        <dbReference type="Proteomes" id="UP000297982"/>
    </source>
</evidence>
<feature type="binding site" evidence="9">
    <location>
        <position position="92"/>
    </location>
    <ligand>
        <name>Mg(2+)</name>
        <dbReference type="ChEBI" id="CHEBI:18420"/>
    </ligand>
</feature>
<feature type="binding site" evidence="9">
    <location>
        <begin position="188"/>
        <end position="189"/>
    </location>
    <ligand>
        <name>2-[(2R,5Z)-2-carboxy-4-methylthiazol-5(2H)-ylidene]ethyl phosphate</name>
        <dbReference type="ChEBI" id="CHEBI:62899"/>
    </ligand>
</feature>
<dbReference type="EMBL" id="SRJC01000001">
    <property type="protein sequence ID" value="TGB05066.1"/>
    <property type="molecule type" value="Genomic_DNA"/>
</dbReference>
<evidence type="ECO:0000259" key="12">
    <source>
        <dbReference type="Pfam" id="PF02581"/>
    </source>
</evidence>
<evidence type="ECO:0000256" key="5">
    <source>
        <dbReference type="ARBA" id="ARBA00022977"/>
    </source>
</evidence>
<dbReference type="InterPro" id="IPR036206">
    <property type="entry name" value="ThiamineP_synth_sf"/>
</dbReference>
<keyword evidence="5 9" id="KW-0784">Thiamine biosynthesis</keyword>
<comment type="cofactor">
    <cofactor evidence="9">
        <name>Mg(2+)</name>
        <dbReference type="ChEBI" id="CHEBI:18420"/>
    </cofactor>
    <text evidence="9">Binds 1 Mg(2+) ion per subunit.</text>
</comment>
<dbReference type="RefSeq" id="WP_135327299.1">
    <property type="nucleotide sequence ID" value="NZ_SRJC01000001.1"/>
</dbReference>
<evidence type="ECO:0000256" key="6">
    <source>
        <dbReference type="ARBA" id="ARBA00047334"/>
    </source>
</evidence>
<dbReference type="EC" id="2.5.1.3" evidence="9"/>